<keyword evidence="1" id="KW-0732">Signal</keyword>
<feature type="signal peptide" evidence="1">
    <location>
        <begin position="1"/>
        <end position="19"/>
    </location>
</feature>
<sequence length="209" mass="21791">MNRLFAGVLFAAISSQAMAAQVTIDFESDAIGSIANGSSSVDAPDVTFTDTSGSDLFIDDYGVQSDGQALLVDDDDPSALQIDFASPTDFLSIDFGNDDACCSDAGDVALLTLTLGGSPVDQVSVVLNRDDLMNQTISYSGELFDRAVFVYADPGFNPIDLIEIVDNIIYEDAPAAAAGPAEPVPALPLWGLAALASLIGWAGSRKLRS</sequence>
<reference evidence="2 3" key="1">
    <citation type="submission" date="2019-04" db="EMBL/GenBank/DDBJ databases">
        <title>Taxonomy of novel Haliea sp. from mangrove soil of West Coast of India.</title>
        <authorList>
            <person name="Verma A."/>
            <person name="Kumar P."/>
            <person name="Krishnamurthi S."/>
        </authorList>
    </citation>
    <scope>NUCLEOTIDE SEQUENCE [LARGE SCALE GENOMIC DNA]</scope>
    <source>
        <strain evidence="2 3">SAOS-164</strain>
    </source>
</reference>
<accession>A0A4Z0M5G9</accession>
<dbReference type="RefSeq" id="WP_135441790.1">
    <property type="nucleotide sequence ID" value="NZ_SRLE01000005.1"/>
</dbReference>
<dbReference type="OrthoDB" id="7064295at2"/>
<evidence type="ECO:0000313" key="3">
    <source>
        <dbReference type="Proteomes" id="UP000298050"/>
    </source>
</evidence>
<proteinExistence type="predicted"/>
<comment type="caution">
    <text evidence="2">The sequence shown here is derived from an EMBL/GenBank/DDBJ whole genome shotgun (WGS) entry which is preliminary data.</text>
</comment>
<organism evidence="2 3">
    <name type="scientific">Mangrovimicrobium sediminis</name>
    <dbReference type="NCBI Taxonomy" id="2562682"/>
    <lineage>
        <taxon>Bacteria</taxon>
        <taxon>Pseudomonadati</taxon>
        <taxon>Pseudomonadota</taxon>
        <taxon>Gammaproteobacteria</taxon>
        <taxon>Cellvibrionales</taxon>
        <taxon>Halieaceae</taxon>
        <taxon>Mangrovimicrobium</taxon>
    </lineage>
</organism>
<protein>
    <recommendedName>
        <fullName evidence="4">PEP-CTERM sorting domain-containing protein</fullName>
    </recommendedName>
</protein>
<dbReference type="EMBL" id="SRLE01000005">
    <property type="protein sequence ID" value="TGD74739.1"/>
    <property type="molecule type" value="Genomic_DNA"/>
</dbReference>
<keyword evidence="3" id="KW-1185">Reference proteome</keyword>
<evidence type="ECO:0000256" key="1">
    <source>
        <dbReference type="SAM" id="SignalP"/>
    </source>
</evidence>
<dbReference type="AlphaFoldDB" id="A0A4Z0M5G9"/>
<name>A0A4Z0M5G9_9GAMM</name>
<evidence type="ECO:0008006" key="4">
    <source>
        <dbReference type="Google" id="ProtNLM"/>
    </source>
</evidence>
<dbReference type="Proteomes" id="UP000298050">
    <property type="component" value="Unassembled WGS sequence"/>
</dbReference>
<feature type="chain" id="PRO_5021293000" description="PEP-CTERM sorting domain-containing protein" evidence="1">
    <location>
        <begin position="20"/>
        <end position="209"/>
    </location>
</feature>
<gene>
    <name evidence="2" type="ORF">E4634_05945</name>
</gene>
<evidence type="ECO:0000313" key="2">
    <source>
        <dbReference type="EMBL" id="TGD74739.1"/>
    </source>
</evidence>